<accession>E4PJY4</accession>
<reference evidence="1 2" key="1">
    <citation type="journal article" date="2010" name="Stand. Genomic Sci.">
        <title>Complete genome sequence of Marinobacter adhaerens type strain (HP15), a diatom-interacting marine microorganism.</title>
        <authorList>
            <person name="Gardes A."/>
            <person name="Kaeppel E."/>
            <person name="Shehzad A."/>
            <person name="Seebah S."/>
            <person name="Teeling H."/>
            <person name="Yarza P."/>
            <person name="Glockner F.O."/>
            <person name="Grossart H.P."/>
            <person name="Ullrich M.S."/>
        </authorList>
    </citation>
    <scope>NUCLEOTIDE SEQUENCE [LARGE SCALE GENOMIC DNA]</scope>
    <source>
        <strain evidence="2">DSM 23420 / HP15</strain>
    </source>
</reference>
<reference evidence="2" key="2">
    <citation type="submission" date="2010-02" db="EMBL/GenBank/DDBJ databases">
        <title>Complete genome sequence of Marinobacter adhaerens type strain (HP15).</title>
        <authorList>
            <person name="Gaerdes A.A.M."/>
            <person name="Kaeppel E."/>
            <person name="Shezad A."/>
            <person name="Seebah S."/>
            <person name="Teeling H."/>
            <person name="Yarza P."/>
            <person name="Gloeckner F.O."/>
            <person name="Ullrich M.S."/>
        </authorList>
    </citation>
    <scope>NUCLEOTIDE SEQUENCE [LARGE SCALE GENOMIC DNA]</scope>
    <source>
        <strain evidence="2">DSM 23420 / HP15</strain>
    </source>
</reference>
<dbReference type="HOGENOM" id="CLU_2465372_0_0_6"/>
<dbReference type="AlphaFoldDB" id="E4PJY4"/>
<proteinExistence type="predicted"/>
<sequence length="88" mass="10148">MAEYPHIRRKGGYMSIKMQKRVPLGETKKLESGGTFERCRRSFSRNPALHCVVLTRFGACIGHKSLYVCKRRVVQLTTADTEYAELFH</sequence>
<dbReference type="KEGG" id="mad:HP15_3930"/>
<dbReference type="STRING" id="225937.HP15_3930"/>
<protein>
    <submittedName>
        <fullName evidence="1">Putative two component system response regulator</fullName>
    </submittedName>
</protein>
<dbReference type="Proteomes" id="UP000007077">
    <property type="component" value="Chromosome"/>
</dbReference>
<dbReference type="EMBL" id="CP001978">
    <property type="protein sequence ID" value="ADP99694.1"/>
    <property type="molecule type" value="Genomic_DNA"/>
</dbReference>
<organism evidence="1 2">
    <name type="scientific">Marinobacter adhaerens (strain DSM 23420 / HP15)</name>
    <dbReference type="NCBI Taxonomy" id="225937"/>
    <lineage>
        <taxon>Bacteria</taxon>
        <taxon>Pseudomonadati</taxon>
        <taxon>Pseudomonadota</taxon>
        <taxon>Gammaproteobacteria</taxon>
        <taxon>Pseudomonadales</taxon>
        <taxon>Marinobacteraceae</taxon>
        <taxon>Marinobacter</taxon>
    </lineage>
</organism>
<gene>
    <name evidence="1" type="ordered locus">HP15_3930</name>
</gene>
<evidence type="ECO:0000313" key="1">
    <source>
        <dbReference type="EMBL" id="ADP99694.1"/>
    </source>
</evidence>
<name>E4PJY4_MARAH</name>
<evidence type="ECO:0000313" key="2">
    <source>
        <dbReference type="Proteomes" id="UP000007077"/>
    </source>
</evidence>